<evidence type="ECO:0000256" key="4">
    <source>
        <dbReference type="ARBA" id="ARBA00022679"/>
    </source>
</evidence>
<dbReference type="KEGG" id="clup:CLUP02_17226"/>
<dbReference type="SUPFAM" id="SSF47336">
    <property type="entry name" value="ACP-like"/>
    <property type="match status" value="1"/>
</dbReference>
<dbReference type="Pfam" id="PF00975">
    <property type="entry name" value="Thioesterase"/>
    <property type="match status" value="1"/>
</dbReference>
<dbReference type="InterPro" id="IPR036736">
    <property type="entry name" value="ACP-like_sf"/>
</dbReference>
<protein>
    <recommendedName>
        <fullName evidence="5">Carrier domain-containing protein</fullName>
    </recommendedName>
</protein>
<dbReference type="PANTHER" id="PTHR24096">
    <property type="entry name" value="LONG-CHAIN-FATTY-ACID--COA LIGASE"/>
    <property type="match status" value="1"/>
</dbReference>
<dbReference type="InterPro" id="IPR045851">
    <property type="entry name" value="AMP-bd_C_sf"/>
</dbReference>
<dbReference type="GeneID" id="73351149"/>
<keyword evidence="7" id="KW-1185">Reference proteome</keyword>
<keyword evidence="4" id="KW-0808">Transferase</keyword>
<dbReference type="Gene3D" id="3.40.50.1820">
    <property type="entry name" value="alpha/beta hydrolase"/>
    <property type="match status" value="1"/>
</dbReference>
<dbReference type="InterPro" id="IPR000873">
    <property type="entry name" value="AMP-dep_synth/lig_dom"/>
</dbReference>
<reference evidence="6" key="1">
    <citation type="journal article" date="2021" name="Mol. Plant Microbe Interact.">
        <title>Complete Genome Sequence of the Plant-Pathogenic Fungus Colletotrichum lupini.</title>
        <authorList>
            <person name="Baroncelli R."/>
            <person name="Pensec F."/>
            <person name="Da Lio D."/>
            <person name="Boufleur T."/>
            <person name="Vicente I."/>
            <person name="Sarrocco S."/>
            <person name="Picot A."/>
            <person name="Baraldi E."/>
            <person name="Sukno S."/>
            <person name="Thon M."/>
            <person name="Le Floch G."/>
        </authorList>
    </citation>
    <scope>NUCLEOTIDE SEQUENCE</scope>
    <source>
        <strain evidence="6">IMI 504893</strain>
    </source>
</reference>
<evidence type="ECO:0000313" key="6">
    <source>
        <dbReference type="EMBL" id="UQC75718.1"/>
    </source>
</evidence>
<dbReference type="EMBL" id="CP019472">
    <property type="protein sequence ID" value="UQC75718.1"/>
    <property type="molecule type" value="Genomic_DNA"/>
</dbReference>
<dbReference type="Gene3D" id="3.40.50.12780">
    <property type="entry name" value="N-terminal domain of ligase-like"/>
    <property type="match status" value="1"/>
</dbReference>
<dbReference type="RefSeq" id="XP_049137363.1">
    <property type="nucleotide sequence ID" value="XM_049296139.1"/>
</dbReference>
<comment type="pathway">
    <text evidence="1">Secondary metabolite biosynthesis.</text>
</comment>
<dbReference type="GO" id="GO:0031957">
    <property type="term" value="F:very long-chain fatty acid-CoA ligase activity"/>
    <property type="evidence" value="ECO:0007669"/>
    <property type="project" value="TreeGrafter"/>
</dbReference>
<dbReference type="InterPro" id="IPR020845">
    <property type="entry name" value="AMP-binding_CS"/>
</dbReference>
<evidence type="ECO:0000313" key="7">
    <source>
        <dbReference type="Proteomes" id="UP000830671"/>
    </source>
</evidence>
<dbReference type="InterPro" id="IPR042099">
    <property type="entry name" value="ANL_N_sf"/>
</dbReference>
<keyword evidence="2" id="KW-0596">Phosphopantetheine</keyword>
<dbReference type="GO" id="GO:0006633">
    <property type="term" value="P:fatty acid biosynthetic process"/>
    <property type="evidence" value="ECO:0007669"/>
    <property type="project" value="TreeGrafter"/>
</dbReference>
<evidence type="ECO:0000256" key="1">
    <source>
        <dbReference type="ARBA" id="ARBA00005179"/>
    </source>
</evidence>
<proteinExistence type="predicted"/>
<keyword evidence="3" id="KW-0597">Phosphoprotein</keyword>
<dbReference type="Proteomes" id="UP000830671">
    <property type="component" value="Chromosome 10"/>
</dbReference>
<dbReference type="InterPro" id="IPR029058">
    <property type="entry name" value="AB_hydrolase_fold"/>
</dbReference>
<dbReference type="SUPFAM" id="SSF53474">
    <property type="entry name" value="alpha/beta-Hydrolases"/>
    <property type="match status" value="1"/>
</dbReference>
<dbReference type="Pfam" id="PF00550">
    <property type="entry name" value="PP-binding"/>
    <property type="match status" value="1"/>
</dbReference>
<dbReference type="Gene3D" id="3.30.300.30">
    <property type="match status" value="1"/>
</dbReference>
<dbReference type="InterPro" id="IPR009081">
    <property type="entry name" value="PP-bd_ACP"/>
</dbReference>
<dbReference type="InterPro" id="IPR020806">
    <property type="entry name" value="PKS_PP-bd"/>
</dbReference>
<dbReference type="GO" id="GO:0031177">
    <property type="term" value="F:phosphopantetheine binding"/>
    <property type="evidence" value="ECO:0007669"/>
    <property type="project" value="InterPro"/>
</dbReference>
<dbReference type="FunFam" id="3.40.50.1820:FF:000439">
    <property type="entry name" value="Non-ribosomal peptide synthetase OfaC"/>
    <property type="match status" value="1"/>
</dbReference>
<dbReference type="GO" id="GO:0016740">
    <property type="term" value="F:transferase activity"/>
    <property type="evidence" value="ECO:0007669"/>
    <property type="project" value="UniProtKB-KW"/>
</dbReference>
<evidence type="ECO:0000256" key="3">
    <source>
        <dbReference type="ARBA" id="ARBA00022553"/>
    </source>
</evidence>
<dbReference type="InterPro" id="IPR020802">
    <property type="entry name" value="TesA-like"/>
</dbReference>
<accession>A0A9Q8SER6</accession>
<name>A0A9Q8SER6_9PEZI</name>
<dbReference type="Pfam" id="PF00501">
    <property type="entry name" value="AMP-binding"/>
    <property type="match status" value="1"/>
</dbReference>
<dbReference type="AlphaFoldDB" id="A0A9Q8SER6"/>
<evidence type="ECO:0000259" key="5">
    <source>
        <dbReference type="PROSITE" id="PS50075"/>
    </source>
</evidence>
<dbReference type="PROSITE" id="PS00455">
    <property type="entry name" value="AMP_BINDING"/>
    <property type="match status" value="1"/>
</dbReference>
<dbReference type="SMART" id="SM00824">
    <property type="entry name" value="PKS_TE"/>
    <property type="match status" value="1"/>
</dbReference>
<dbReference type="PANTHER" id="PTHR24096:SF267">
    <property type="entry name" value="MALONATE--COA LIGASE ACSF3, MITOCHONDRIAL"/>
    <property type="match status" value="1"/>
</dbReference>
<dbReference type="PROSITE" id="PS50075">
    <property type="entry name" value="CARRIER"/>
    <property type="match status" value="1"/>
</dbReference>
<dbReference type="SMART" id="SM00823">
    <property type="entry name" value="PKS_PP"/>
    <property type="match status" value="1"/>
</dbReference>
<dbReference type="Gene3D" id="1.10.1200.10">
    <property type="entry name" value="ACP-like"/>
    <property type="match status" value="1"/>
</dbReference>
<evidence type="ECO:0000256" key="2">
    <source>
        <dbReference type="ARBA" id="ARBA00022450"/>
    </source>
</evidence>
<sequence>MAVLVDLTLASTSVPSQDKNLIMLRRLPGRVDCKPPRIPSAAMRQASAPRRYASVEKTRNTATIFMHFESVGNGGKVNLLCCVPRACLAGPNLEMGRVRPMHLNAPFHAAHSSVFPPKKGQFADTTHTNRPFYVEVGPQPKIPSLAILRAFPASMASVQAPGSVRTLSQLLKRAAETKGHLYFYSENVAEPGLSTLSYRELLSEARDKARLINHSIQAQSPESVLLTHFDSQRDSIVWFWAATLAGFLPCIMSLPLVNNIGQRKKHLRHLHGLLKEPTIITTNKLAAEFLDLCELKVRTVEDLRYVDCVEKFASQDAGQKADAGSIAALMLTSGSTGNVKAVPLRHGQVLDAVTGKSAHHRTTTADIFLNWVGLDHVASLVEIHLHARTKSSFLVSLGASQIHVPAPPLIQDPMQFIRLLDTYNVTYTFAPNFFLAMALDTLVLSPGCTANLYNLRALISGGESNPTSTCHELTRELRRLGCKGEVIRPGFGMTETCAGSIYSIHCPSYDIERSVEFASLGSCIPGMKMRVMSLHDPQDEAPKGHTGQLQVTGKMVFSHYLNDEKATKDSFSSDGWFITGDLAWIDDASNLHLAGRIKDSIIVNGVKWSATELESALDDERIPGMTPSFTVCFPTRTAGSPTESIAIAYSPRFRDEDLRARSETVRAITRSSLGKISRSKIRAALESGQFGPIECEDQQLLDQDRQHKRRGAETDSEKVVQGILADLLKMPVVEIDVETSIFDHGVDSMHLILLKSRIQGAIGGQVDIPMPTVVAIASAIDRLVSHPIIYTPIVPLQQNGSGTPLFCIHPGSGDILVFIALAAHFPTRPVYALRSRGYNPGESFFSSIEETAERYAAGICKAQPQGPYAIAGYSLGSTLAFEVAKVLEKQGREVRFLASIDYPPHIAHYVRGLDWIDVLLHIAFFLELVDEETMKDITPHLHTLNRDEALSYVLGVGDAERASALAIDIERLALISDIAENFRVNVQSYEPEGNVNNLDVFVADPPSYAAHDRQDWRENRLERWVDFTRTGAEFHNCPGIHAKMLNKEHMADFAKIFKAAMRMRGV</sequence>
<feature type="domain" description="Carrier" evidence="5">
    <location>
        <begin position="714"/>
        <end position="791"/>
    </location>
</feature>
<dbReference type="SUPFAM" id="SSF56801">
    <property type="entry name" value="Acetyl-CoA synthetase-like"/>
    <property type="match status" value="1"/>
</dbReference>
<gene>
    <name evidence="6" type="ORF">CLUP02_17226</name>
</gene>
<dbReference type="InterPro" id="IPR001031">
    <property type="entry name" value="Thioesterase"/>
</dbReference>
<organism evidence="6 7">
    <name type="scientific">Colletotrichum lupini</name>
    <dbReference type="NCBI Taxonomy" id="145971"/>
    <lineage>
        <taxon>Eukaryota</taxon>
        <taxon>Fungi</taxon>
        <taxon>Dikarya</taxon>
        <taxon>Ascomycota</taxon>
        <taxon>Pezizomycotina</taxon>
        <taxon>Sordariomycetes</taxon>
        <taxon>Hypocreomycetidae</taxon>
        <taxon>Glomerellales</taxon>
        <taxon>Glomerellaceae</taxon>
        <taxon>Colletotrichum</taxon>
        <taxon>Colletotrichum acutatum species complex</taxon>
    </lineage>
</organism>